<dbReference type="AlphaFoldDB" id="A0A1X9NB72"/>
<name>A0A1X9NB72_9GAMM</name>
<protein>
    <submittedName>
        <fullName evidence="1">Uncharacterized protein</fullName>
    </submittedName>
</protein>
<evidence type="ECO:0000313" key="2">
    <source>
        <dbReference type="Proteomes" id="UP000193450"/>
    </source>
</evidence>
<dbReference type="EMBL" id="CP019343">
    <property type="protein sequence ID" value="ARN72789.1"/>
    <property type="molecule type" value="Genomic_DNA"/>
</dbReference>
<dbReference type="KEGG" id="osg:BST96_00885"/>
<dbReference type="STRING" id="716816.BST96_00885"/>
<dbReference type="RefSeq" id="WP_085756881.1">
    <property type="nucleotide sequence ID" value="NZ_CP019343.1"/>
</dbReference>
<evidence type="ECO:0000313" key="1">
    <source>
        <dbReference type="EMBL" id="ARN72789.1"/>
    </source>
</evidence>
<proteinExistence type="predicted"/>
<accession>A0A1X9NB72</accession>
<keyword evidence="2" id="KW-1185">Reference proteome</keyword>
<gene>
    <name evidence="1" type="ORF">BST96_00885</name>
</gene>
<organism evidence="1 2">
    <name type="scientific">Oceanicoccus sagamiensis</name>
    <dbReference type="NCBI Taxonomy" id="716816"/>
    <lineage>
        <taxon>Bacteria</taxon>
        <taxon>Pseudomonadati</taxon>
        <taxon>Pseudomonadota</taxon>
        <taxon>Gammaproteobacteria</taxon>
        <taxon>Cellvibrionales</taxon>
        <taxon>Spongiibacteraceae</taxon>
        <taxon>Oceanicoccus</taxon>
    </lineage>
</organism>
<dbReference type="Proteomes" id="UP000193450">
    <property type="component" value="Chromosome"/>
</dbReference>
<dbReference type="OrthoDB" id="5748965at2"/>
<sequence>MGNDFAGGSPWQGVIRMVAIHSRSLTQEQIIQNYDIGVGQKYFLMFSVSDLLPSEEACNGADDTDYCYIVFQVSQFDSSSYLFTEPRFVNINPEQPDAEINFDLKGIYLGLNGQLARTGQGFVNLSALISGNSFTIEGEPLQSSGSIVPLENGPENDVFFLAFEEINGNVDTAADPATDTTFTPIYRNGDFTQIGLRTFDEVNQSYSWITGVPIDSPAVSAATGKTVSETYTTVRRSLASVPDFQTFMASHQMAVMQLAAAYCDALVEDSSLSNALFNDGTAFDTSVAIESVADASWSNRFIYPLIDRAYATTLQSQPSRPDDGDDADSFKDRDDLHNVLLDLITSNIDDAASEDVPDGKADGLKFCSTSPCPAGRTAEVAKAVCTAVLSSAPAVIK</sequence>
<reference evidence="1 2" key="1">
    <citation type="submission" date="2016-11" db="EMBL/GenBank/DDBJ databases">
        <title>Trade-off between light-utilization and light-protection in marine flavobacteria.</title>
        <authorList>
            <person name="Kumagai Y."/>
        </authorList>
    </citation>
    <scope>NUCLEOTIDE SEQUENCE [LARGE SCALE GENOMIC DNA]</scope>
    <source>
        <strain evidence="1 2">NBRC 107125</strain>
    </source>
</reference>